<dbReference type="Gene3D" id="1.10.150.20">
    <property type="entry name" value="5' to 3' exonuclease, C-terminal subdomain"/>
    <property type="match status" value="1"/>
</dbReference>
<comment type="catalytic activity">
    <reaction evidence="17">
        <text>DNA(n) + a 2'-deoxyribonucleoside 5'-triphosphate = DNA(n+1) + diphosphate</text>
        <dbReference type="Rhea" id="RHEA:22508"/>
        <dbReference type="Rhea" id="RHEA-COMP:17339"/>
        <dbReference type="Rhea" id="RHEA-COMP:17340"/>
        <dbReference type="ChEBI" id="CHEBI:33019"/>
        <dbReference type="ChEBI" id="CHEBI:61560"/>
        <dbReference type="ChEBI" id="CHEBI:173112"/>
        <dbReference type="EC" id="2.7.7.7"/>
    </reaction>
</comment>
<dbReference type="InterPro" id="IPR002054">
    <property type="entry name" value="DNA-dir_DNA_pol_X"/>
</dbReference>
<dbReference type="Pfam" id="PF14716">
    <property type="entry name" value="HHH_8"/>
    <property type="match status" value="1"/>
</dbReference>
<dbReference type="SUPFAM" id="SSF47802">
    <property type="entry name" value="DNA polymerase beta, N-terminal domain-like"/>
    <property type="match status" value="1"/>
</dbReference>
<keyword evidence="5" id="KW-0237">DNA synthesis</keyword>
<evidence type="ECO:0000259" key="22">
    <source>
        <dbReference type="PROSITE" id="PS50172"/>
    </source>
</evidence>
<evidence type="ECO:0000256" key="9">
    <source>
        <dbReference type="ARBA" id="ARBA00022723"/>
    </source>
</evidence>
<dbReference type="OrthoDB" id="205514at2759"/>
<keyword evidence="12" id="KW-0239">DNA-directed DNA polymerase</keyword>
<evidence type="ECO:0000256" key="13">
    <source>
        <dbReference type="ARBA" id="ARBA00023125"/>
    </source>
</evidence>
<dbReference type="PRINTS" id="PR00869">
    <property type="entry name" value="DNAPOLX"/>
</dbReference>
<name>A0A0C2SZ00_AMAMK</name>
<evidence type="ECO:0000256" key="18">
    <source>
        <dbReference type="PIRNR" id="PIRNR000817"/>
    </source>
</evidence>
<proteinExistence type="inferred from homology"/>
<evidence type="ECO:0000256" key="15">
    <source>
        <dbReference type="ARBA" id="ARBA00023239"/>
    </source>
</evidence>
<evidence type="ECO:0000256" key="4">
    <source>
        <dbReference type="ARBA" id="ARBA00012417"/>
    </source>
</evidence>
<dbReference type="InterPro" id="IPR037160">
    <property type="entry name" value="DNA_Pol_thumb_sf"/>
</dbReference>
<evidence type="ECO:0000256" key="17">
    <source>
        <dbReference type="ARBA" id="ARBA00049244"/>
    </source>
</evidence>
<dbReference type="GO" id="GO:0046872">
    <property type="term" value="F:metal ion binding"/>
    <property type="evidence" value="ECO:0007669"/>
    <property type="project" value="UniProtKB-UniRule"/>
</dbReference>
<evidence type="ECO:0000256" key="5">
    <source>
        <dbReference type="ARBA" id="ARBA00022634"/>
    </source>
</evidence>
<dbReference type="EC" id="2.7.7.7" evidence="4"/>
<evidence type="ECO:0000256" key="8">
    <source>
        <dbReference type="ARBA" id="ARBA00022705"/>
    </source>
</evidence>
<feature type="binding site" evidence="19">
    <location>
        <position position="493"/>
    </location>
    <ligand>
        <name>Mg(2+)</name>
        <dbReference type="ChEBI" id="CHEBI:18420"/>
    </ligand>
</feature>
<dbReference type="Gene3D" id="3.30.210.10">
    <property type="entry name" value="DNA polymerase, thumb domain"/>
    <property type="match status" value="1"/>
</dbReference>
<feature type="binding site" evidence="19">
    <location>
        <position position="397"/>
    </location>
    <ligand>
        <name>Mg(2+)</name>
        <dbReference type="ChEBI" id="CHEBI:18420"/>
    </ligand>
</feature>
<keyword evidence="15" id="KW-0456">Lyase</keyword>
<dbReference type="InterPro" id="IPR019843">
    <property type="entry name" value="DNA_pol-X_BS"/>
</dbReference>
<dbReference type="GO" id="GO:0005634">
    <property type="term" value="C:nucleus"/>
    <property type="evidence" value="ECO:0007669"/>
    <property type="project" value="UniProtKB-SubCell"/>
</dbReference>
<evidence type="ECO:0000256" key="2">
    <source>
        <dbReference type="ARBA" id="ARBA00004123"/>
    </source>
</evidence>
<dbReference type="PIRSF" id="PIRSF000817">
    <property type="entry name" value="DNA_NT"/>
    <property type="match status" value="1"/>
</dbReference>
<dbReference type="CDD" id="cd00141">
    <property type="entry name" value="NT_POLXc"/>
    <property type="match status" value="1"/>
</dbReference>
<reference evidence="23 24" key="1">
    <citation type="submission" date="2014-04" db="EMBL/GenBank/DDBJ databases">
        <title>Evolutionary Origins and Diversification of the Mycorrhizal Mutualists.</title>
        <authorList>
            <consortium name="DOE Joint Genome Institute"/>
            <consortium name="Mycorrhizal Genomics Consortium"/>
            <person name="Kohler A."/>
            <person name="Kuo A."/>
            <person name="Nagy L.G."/>
            <person name="Floudas D."/>
            <person name="Copeland A."/>
            <person name="Barry K.W."/>
            <person name="Cichocki N."/>
            <person name="Veneault-Fourrey C."/>
            <person name="LaButti K."/>
            <person name="Lindquist E.A."/>
            <person name="Lipzen A."/>
            <person name="Lundell T."/>
            <person name="Morin E."/>
            <person name="Murat C."/>
            <person name="Riley R."/>
            <person name="Ohm R."/>
            <person name="Sun H."/>
            <person name="Tunlid A."/>
            <person name="Henrissat B."/>
            <person name="Grigoriev I.V."/>
            <person name="Hibbett D.S."/>
            <person name="Martin F."/>
        </authorList>
    </citation>
    <scope>NUCLEOTIDE SEQUENCE [LARGE SCALE GENOMIC DNA]</scope>
    <source>
        <strain evidence="23 24">Koide BX008</strain>
    </source>
</reference>
<evidence type="ECO:0000256" key="14">
    <source>
        <dbReference type="ARBA" id="ARBA00023204"/>
    </source>
</evidence>
<accession>A0A0C2SZ00</accession>
<dbReference type="Gene3D" id="3.30.460.10">
    <property type="entry name" value="Beta Polymerase, domain 2"/>
    <property type="match status" value="1"/>
</dbReference>
<dbReference type="Pfam" id="PF10391">
    <property type="entry name" value="DNA_pol_lambd_f"/>
    <property type="match status" value="1"/>
</dbReference>
<dbReference type="AlphaFoldDB" id="A0A0C2SZ00"/>
<keyword evidence="16 18" id="KW-0539">Nucleus</keyword>
<dbReference type="Pfam" id="PF14791">
    <property type="entry name" value="DNA_pol_B_thumb"/>
    <property type="match status" value="1"/>
</dbReference>
<dbReference type="GO" id="GO:0016829">
    <property type="term" value="F:lyase activity"/>
    <property type="evidence" value="ECO:0007669"/>
    <property type="project" value="UniProtKB-KW"/>
</dbReference>
<dbReference type="PANTHER" id="PTHR11276:SF28">
    <property type="entry name" value="DNA POLYMERASE LAMBDA"/>
    <property type="match status" value="1"/>
</dbReference>
<evidence type="ECO:0000256" key="12">
    <source>
        <dbReference type="ARBA" id="ARBA00022932"/>
    </source>
</evidence>
<dbReference type="EMBL" id="KN818227">
    <property type="protein sequence ID" value="KIL68775.1"/>
    <property type="molecule type" value="Genomic_DNA"/>
</dbReference>
<evidence type="ECO:0000256" key="6">
    <source>
        <dbReference type="ARBA" id="ARBA00022679"/>
    </source>
</evidence>
<dbReference type="InterPro" id="IPR027421">
    <property type="entry name" value="DNA_pol_lamdba_lyase_dom_sf"/>
</dbReference>
<comment type="subcellular location">
    <subcellularLocation>
        <location evidence="2 18">Nucleus</location>
    </subcellularLocation>
</comment>
<dbReference type="InterPro" id="IPR029398">
    <property type="entry name" value="PolB_thumb"/>
</dbReference>
<dbReference type="GO" id="GO:0006303">
    <property type="term" value="P:double-strand break repair via nonhomologous end joining"/>
    <property type="evidence" value="ECO:0007669"/>
    <property type="project" value="TreeGrafter"/>
</dbReference>
<evidence type="ECO:0000313" key="23">
    <source>
        <dbReference type="EMBL" id="KIL68775.1"/>
    </source>
</evidence>
<keyword evidence="11 18" id="KW-0460">Magnesium</keyword>
<comment type="similarity">
    <text evidence="3 18">Belongs to the DNA polymerase type-X family.</text>
</comment>
<keyword evidence="24" id="KW-1185">Reference proteome</keyword>
<evidence type="ECO:0000256" key="21">
    <source>
        <dbReference type="SAM" id="MobiDB-lite"/>
    </source>
</evidence>
<keyword evidence="7 18" id="KW-0548">Nucleotidyltransferase</keyword>
<dbReference type="InterPro" id="IPR018944">
    <property type="entry name" value="DNA_pol_lambd_fingers_domain"/>
</dbReference>
<protein>
    <recommendedName>
        <fullName evidence="4">DNA-directed DNA polymerase</fullName>
        <ecNumber evidence="4">2.7.7.7</ecNumber>
    </recommendedName>
</protein>
<sequence>MSSKKPRPSPSPSPTPRKHQRSHSTESVASSAFAPIKIYIVQAKLDPQTVSELFSLVESRSNDPECFRLELCSDASDADIIVTAVRMKKRLERHIDWNVARQKAIVTPDWLRHSVKESRSIPCRDYAALKELQGETAHLCPDSDHLSSLSPTPEKSARVFEPTSEKVKANYASRYACCRASPLVSPNQALLEELSVLERHRELEGKSVNALSYARAISVLKAYPHPITSENFRKEVQNLPHLGDKMKYKIKEFIKNGFIEESRTIRASTKYQALSAFVSVHGVGPSTAQKLYELGIRTFEEMERYYDIHRDDATNLASIDEPIYTPNGKLVPRRKTKMPDISVKVGLLLREEFATPISSDEVEEIHRVVTKELDQIQPGCVSTIVGGYRRGKAFSNDVDIVFSHPDQQRGAEIMKGLCQKLTFRLYKSGLITHVMSLVPSLLIPARAYNGSDLSSFHSHDALRQGHSDSLEKTLTVFILPDDAQRKRVHRRLDLIFASPDTYWTAVIGWSGSKMFERDLRLWAKVEKGMKFDSTGLTRRHDSKLLIPKNEKEVFDILGLEWVDPTMRNADI</sequence>
<evidence type="ECO:0000256" key="20">
    <source>
        <dbReference type="PIRSR" id="PIRSR622312-50"/>
    </source>
</evidence>
<evidence type="ECO:0000313" key="24">
    <source>
        <dbReference type="Proteomes" id="UP000054549"/>
    </source>
</evidence>
<keyword evidence="9 18" id="KW-0479">Metal-binding</keyword>
<dbReference type="InterPro" id="IPR001357">
    <property type="entry name" value="BRCT_dom"/>
</dbReference>
<dbReference type="InterPro" id="IPR043519">
    <property type="entry name" value="NT_sf"/>
</dbReference>
<dbReference type="PROSITE" id="PS00522">
    <property type="entry name" value="DNA_POLYMERASE_X"/>
    <property type="match status" value="1"/>
</dbReference>
<dbReference type="Pfam" id="PF14792">
    <property type="entry name" value="DNA_pol_B_palm"/>
    <property type="match status" value="1"/>
</dbReference>
<evidence type="ECO:0000256" key="11">
    <source>
        <dbReference type="ARBA" id="ARBA00022842"/>
    </source>
</evidence>
<dbReference type="InterPro" id="IPR022312">
    <property type="entry name" value="DNA_pol_X"/>
</dbReference>
<dbReference type="SUPFAM" id="SSF81301">
    <property type="entry name" value="Nucleotidyltransferase"/>
    <property type="match status" value="1"/>
</dbReference>
<dbReference type="InterPro" id="IPR028207">
    <property type="entry name" value="DNA_pol_B_palm_palm"/>
</dbReference>
<dbReference type="InterPro" id="IPR001726">
    <property type="entry name" value="TdT/Mu"/>
</dbReference>
<keyword evidence="10" id="KW-0227">DNA damage</keyword>
<gene>
    <name evidence="23" type="ORF">M378DRAFT_8228</name>
</gene>
<evidence type="ECO:0000256" key="19">
    <source>
        <dbReference type="PIRSR" id="PIRSR000817-1"/>
    </source>
</evidence>
<keyword evidence="6 18" id="KW-0808">Transferase</keyword>
<evidence type="ECO:0000256" key="1">
    <source>
        <dbReference type="ARBA" id="ARBA00001946"/>
    </source>
</evidence>
<dbReference type="SMART" id="SM00483">
    <property type="entry name" value="POLXc"/>
    <property type="match status" value="1"/>
</dbReference>
<dbReference type="Proteomes" id="UP000054549">
    <property type="component" value="Unassembled WGS sequence"/>
</dbReference>
<evidence type="ECO:0000256" key="7">
    <source>
        <dbReference type="ARBA" id="ARBA00022695"/>
    </source>
</evidence>
<feature type="active site" description="Nucleophile; Schiff-base intermediate with DNA; for 5'-dRP lyase activity" evidence="20">
    <location>
        <position position="249"/>
    </location>
</feature>
<dbReference type="HOGENOM" id="CLU_008698_5_0_1"/>
<keyword evidence="14" id="KW-0234">DNA repair</keyword>
<dbReference type="GO" id="GO:0003887">
    <property type="term" value="F:DNA-directed DNA polymerase activity"/>
    <property type="evidence" value="ECO:0007669"/>
    <property type="project" value="UniProtKB-UniRule"/>
</dbReference>
<dbReference type="PRINTS" id="PR00871">
    <property type="entry name" value="DNAPOLXTDT"/>
</dbReference>
<dbReference type="Gene3D" id="1.10.150.110">
    <property type="entry name" value="DNA polymerase beta, N-terminal domain-like"/>
    <property type="match status" value="1"/>
</dbReference>
<dbReference type="SUPFAM" id="SSF81585">
    <property type="entry name" value="PsbU/PolX domain-like"/>
    <property type="match status" value="1"/>
</dbReference>
<evidence type="ECO:0000256" key="16">
    <source>
        <dbReference type="ARBA" id="ARBA00023242"/>
    </source>
</evidence>
<feature type="domain" description="BRCT" evidence="22">
    <location>
        <begin position="28"/>
        <end position="128"/>
    </location>
</feature>
<keyword evidence="8" id="KW-0235">DNA replication</keyword>
<feature type="binding site" evidence="19">
    <location>
        <position position="399"/>
    </location>
    <ligand>
        <name>Mg(2+)</name>
        <dbReference type="ChEBI" id="CHEBI:18420"/>
    </ligand>
</feature>
<evidence type="ECO:0000256" key="10">
    <source>
        <dbReference type="ARBA" id="ARBA00022763"/>
    </source>
</evidence>
<dbReference type="FunFam" id="3.30.210.10:FF:000005">
    <property type="entry name" value="DNA polymerase IV"/>
    <property type="match status" value="1"/>
</dbReference>
<organism evidence="23 24">
    <name type="scientific">Amanita muscaria (strain Koide BX008)</name>
    <dbReference type="NCBI Taxonomy" id="946122"/>
    <lineage>
        <taxon>Eukaryota</taxon>
        <taxon>Fungi</taxon>
        <taxon>Dikarya</taxon>
        <taxon>Basidiomycota</taxon>
        <taxon>Agaricomycotina</taxon>
        <taxon>Agaricomycetes</taxon>
        <taxon>Agaricomycetidae</taxon>
        <taxon>Agaricales</taxon>
        <taxon>Pluteineae</taxon>
        <taxon>Amanitaceae</taxon>
        <taxon>Amanita</taxon>
    </lineage>
</organism>
<evidence type="ECO:0000256" key="3">
    <source>
        <dbReference type="ARBA" id="ARBA00008323"/>
    </source>
</evidence>
<dbReference type="InterPro" id="IPR010996">
    <property type="entry name" value="HHH_MUS81"/>
</dbReference>
<dbReference type="FunCoup" id="A0A0C2SZ00">
    <property type="interactions" value="202"/>
</dbReference>
<dbReference type="PANTHER" id="PTHR11276">
    <property type="entry name" value="DNA POLYMERASE TYPE-X FAMILY MEMBER"/>
    <property type="match status" value="1"/>
</dbReference>
<keyword evidence="13" id="KW-0238">DNA-binding</keyword>
<dbReference type="InParanoid" id="A0A0C2SZ00"/>
<dbReference type="GO" id="GO:0006260">
    <property type="term" value="P:DNA replication"/>
    <property type="evidence" value="ECO:0007669"/>
    <property type="project" value="UniProtKB-KW"/>
</dbReference>
<dbReference type="STRING" id="946122.A0A0C2SZ00"/>
<feature type="region of interest" description="Disordered" evidence="21">
    <location>
        <begin position="1"/>
        <end position="28"/>
    </location>
</feature>
<dbReference type="GO" id="GO:0003677">
    <property type="term" value="F:DNA binding"/>
    <property type="evidence" value="ECO:0007669"/>
    <property type="project" value="UniProtKB-UniRule"/>
</dbReference>
<dbReference type="PROSITE" id="PS50172">
    <property type="entry name" value="BRCT"/>
    <property type="match status" value="1"/>
</dbReference>
<comment type="cofactor">
    <cofactor evidence="1 19">
        <name>Mg(2+)</name>
        <dbReference type="ChEBI" id="CHEBI:18420"/>
    </cofactor>
</comment>